<dbReference type="EMBL" id="WIXP02000013">
    <property type="protein sequence ID" value="KAF6200775.1"/>
    <property type="molecule type" value="Genomic_DNA"/>
</dbReference>
<feature type="domain" description="CHK kinase-like" evidence="1">
    <location>
        <begin position="155"/>
        <end position="348"/>
    </location>
</feature>
<keyword evidence="3" id="KW-1185">Reference proteome</keyword>
<evidence type="ECO:0000313" key="3">
    <source>
        <dbReference type="Proteomes" id="UP000466442"/>
    </source>
</evidence>
<evidence type="ECO:0000259" key="1">
    <source>
        <dbReference type="SMART" id="SM00587"/>
    </source>
</evidence>
<dbReference type="SUPFAM" id="SSF56112">
    <property type="entry name" value="Protein kinase-like (PK-like)"/>
    <property type="match status" value="1"/>
</dbReference>
<accession>A0A6A4IZH7</accession>
<dbReference type="Proteomes" id="UP000466442">
    <property type="component" value="Unassembled WGS sequence"/>
</dbReference>
<dbReference type="Gene3D" id="3.90.1200.10">
    <property type="match status" value="1"/>
</dbReference>
<dbReference type="SMART" id="SM00587">
    <property type="entry name" value="CHK"/>
    <property type="match status" value="1"/>
</dbReference>
<sequence length="433" mass="49352">MPARRRLGQYESDSFPTVLTSALIMVEAGEQCSVDTTWLVGLLKKSFADQKPSVVLDTEISLASALGENFLSTVHRVKVTLLLKGGKRKSFSMIVKKEIPGGKVDLVMGILNIFPIECKVYTIILPMMGALMDEFDDKRDKIWSNCLGYEPYSCIVMEDLNFEGYTTIDRTKWQSIQQAQFALRTLARFHAMSKILLSRGQLTNDDRGHNIFVNDSKTFRTVYPAALGVLSNAIKTKWEPDWKDVGQRIADNVELICDKMMRVFTYDKKFEAYNHGDLWSSNMMWKFTEYGDVPVSLKFIDWQFAHINSFIIDVVYFLFTSVVPTLRRNNLNLLLETYQEALEKNLKFFKWEGYIPSLEDVKSEFDRAAIMAFAFAACSLPVTSTALPELSLDIGSLFDLPPEQVFNEGIFTEEKFVREIGPDFRAFCDAGVI</sequence>
<evidence type="ECO:0000313" key="2">
    <source>
        <dbReference type="EMBL" id="KAF6200775.1"/>
    </source>
</evidence>
<protein>
    <recommendedName>
        <fullName evidence="1">CHK kinase-like domain-containing protein</fullName>
    </recommendedName>
</protein>
<reference evidence="2" key="1">
    <citation type="journal article" date="2021" name="Mol. Ecol. Resour.">
        <title>Apolygus lucorum genome provides insights into omnivorousness and mesophyll feeding.</title>
        <authorList>
            <person name="Liu Y."/>
            <person name="Liu H."/>
            <person name="Wang H."/>
            <person name="Huang T."/>
            <person name="Liu B."/>
            <person name="Yang B."/>
            <person name="Yin L."/>
            <person name="Li B."/>
            <person name="Zhang Y."/>
            <person name="Zhang S."/>
            <person name="Jiang F."/>
            <person name="Zhang X."/>
            <person name="Ren Y."/>
            <person name="Wang B."/>
            <person name="Wang S."/>
            <person name="Lu Y."/>
            <person name="Wu K."/>
            <person name="Fan W."/>
            <person name="Wang G."/>
        </authorList>
    </citation>
    <scope>NUCLEOTIDE SEQUENCE</scope>
    <source>
        <strain evidence="2">12Hb</strain>
    </source>
</reference>
<dbReference type="AlphaFoldDB" id="A0A6A4IZH7"/>
<dbReference type="InterPro" id="IPR004119">
    <property type="entry name" value="EcKL"/>
</dbReference>
<comment type="caution">
    <text evidence="2">The sequence shown here is derived from an EMBL/GenBank/DDBJ whole genome shotgun (WGS) entry which is preliminary data.</text>
</comment>
<dbReference type="Pfam" id="PF02958">
    <property type="entry name" value="EcKL"/>
    <property type="match status" value="1"/>
</dbReference>
<proteinExistence type="predicted"/>
<dbReference type="InterPro" id="IPR015897">
    <property type="entry name" value="CHK_kinase-like"/>
</dbReference>
<dbReference type="PANTHER" id="PTHR11012">
    <property type="entry name" value="PROTEIN KINASE-LIKE DOMAIN-CONTAINING"/>
    <property type="match status" value="1"/>
</dbReference>
<name>A0A6A4IZH7_APOLU</name>
<gene>
    <name evidence="2" type="ORF">GE061_005220</name>
</gene>
<dbReference type="InterPro" id="IPR011009">
    <property type="entry name" value="Kinase-like_dom_sf"/>
</dbReference>
<dbReference type="PANTHER" id="PTHR11012:SF56">
    <property type="entry name" value="CHK KINASE-LIKE DOMAIN-CONTAINING PROTEIN-RELATED"/>
    <property type="match status" value="1"/>
</dbReference>
<dbReference type="OrthoDB" id="191037at2759"/>
<organism evidence="2 3">
    <name type="scientific">Apolygus lucorum</name>
    <name type="common">Small green plant bug</name>
    <name type="synonym">Lygocoris lucorum</name>
    <dbReference type="NCBI Taxonomy" id="248454"/>
    <lineage>
        <taxon>Eukaryota</taxon>
        <taxon>Metazoa</taxon>
        <taxon>Ecdysozoa</taxon>
        <taxon>Arthropoda</taxon>
        <taxon>Hexapoda</taxon>
        <taxon>Insecta</taxon>
        <taxon>Pterygota</taxon>
        <taxon>Neoptera</taxon>
        <taxon>Paraneoptera</taxon>
        <taxon>Hemiptera</taxon>
        <taxon>Heteroptera</taxon>
        <taxon>Panheteroptera</taxon>
        <taxon>Cimicomorpha</taxon>
        <taxon>Miridae</taxon>
        <taxon>Mirini</taxon>
        <taxon>Apolygus</taxon>
    </lineage>
</organism>